<dbReference type="Pfam" id="PF01075">
    <property type="entry name" value="Glyco_transf_9"/>
    <property type="match status" value="1"/>
</dbReference>
<sequence>MGFINPGMEILKLPSLSQIRDFGLSIKNIKIVDTIDELRNIPPNIIIAESIKNFEFVVDYVEKVFLKKHGKYIMALGLYNQLRNNGKNLLLKPAQVKFKNIYKPYTGQDLDNKSLLVFRTGGIGDLLFIQPNLIYLKNKYPTCKIIFGCAKRYQSMVNQWDCVDEIISWPFQLNKMIEIDYHAIFEGVIERSAESKKVNAYHLFTRWLGLNLEDKYLIPKQSAEEISLSECSRVLKTLGLKENEFILLQPRASSQVRTPNFETVWKKIISDLMKDNIDVAIIDSPHASPQIKKYIEKYFPNDRVFNLSEYSKDLSFMISFAKLSGMCLSTDSSLIHIGASLEKKIFGIYGPFPGNIRLDTYPNCDWVDAKLHCGPCFLHGHKECFNATSKGYSKCYDYLDFELTHEKIKKLFEK</sequence>
<dbReference type="PANTHER" id="PTHR30160:SF7">
    <property type="entry name" value="ADP-HEPTOSE--LPS HEPTOSYLTRANSFERASE 2"/>
    <property type="match status" value="1"/>
</dbReference>
<proteinExistence type="predicted"/>
<dbReference type="InterPro" id="IPR002201">
    <property type="entry name" value="Glyco_trans_9"/>
</dbReference>
<dbReference type="EMBL" id="MWDB01000007">
    <property type="protein sequence ID" value="OQB41991.1"/>
    <property type="molecule type" value="Genomic_DNA"/>
</dbReference>
<keyword evidence="2" id="KW-0808">Transferase</keyword>
<organism evidence="3">
    <name type="scientific">candidate division CPR1 bacterium ADurb.Bin160</name>
    <dbReference type="NCBI Taxonomy" id="1852826"/>
    <lineage>
        <taxon>Bacteria</taxon>
        <taxon>candidate division CPR1</taxon>
    </lineage>
</organism>
<evidence type="ECO:0000256" key="1">
    <source>
        <dbReference type="ARBA" id="ARBA00022676"/>
    </source>
</evidence>
<comment type="caution">
    <text evidence="3">The sequence shown here is derived from an EMBL/GenBank/DDBJ whole genome shotgun (WGS) entry which is preliminary data.</text>
</comment>
<dbReference type="AlphaFoldDB" id="A0A1V5ZPF4"/>
<protein>
    <submittedName>
        <fullName evidence="3">Uncharacterized protein</fullName>
    </submittedName>
</protein>
<gene>
    <name evidence="3" type="ORF">BWY04_00477</name>
</gene>
<dbReference type="PANTHER" id="PTHR30160">
    <property type="entry name" value="TETRAACYLDISACCHARIDE 4'-KINASE-RELATED"/>
    <property type="match status" value="1"/>
</dbReference>
<dbReference type="InterPro" id="IPR051199">
    <property type="entry name" value="LPS_LOS_Heptosyltrfase"/>
</dbReference>
<evidence type="ECO:0000256" key="2">
    <source>
        <dbReference type="ARBA" id="ARBA00022679"/>
    </source>
</evidence>
<dbReference type="GO" id="GO:0008713">
    <property type="term" value="F:ADP-heptose-lipopolysaccharide heptosyltransferase activity"/>
    <property type="evidence" value="ECO:0007669"/>
    <property type="project" value="TreeGrafter"/>
</dbReference>
<accession>A0A1V5ZPF4</accession>
<dbReference type="GO" id="GO:0009244">
    <property type="term" value="P:lipopolysaccharide core region biosynthetic process"/>
    <property type="evidence" value="ECO:0007669"/>
    <property type="project" value="TreeGrafter"/>
</dbReference>
<dbReference type="Gene3D" id="3.40.50.2000">
    <property type="entry name" value="Glycogen Phosphorylase B"/>
    <property type="match status" value="2"/>
</dbReference>
<evidence type="ECO:0000313" key="3">
    <source>
        <dbReference type="EMBL" id="OQB41991.1"/>
    </source>
</evidence>
<dbReference type="SUPFAM" id="SSF53756">
    <property type="entry name" value="UDP-Glycosyltransferase/glycogen phosphorylase"/>
    <property type="match status" value="1"/>
</dbReference>
<reference evidence="3" key="1">
    <citation type="submission" date="2017-02" db="EMBL/GenBank/DDBJ databases">
        <title>Delving into the versatile metabolic prowess of the omnipresent phylum Bacteroidetes.</title>
        <authorList>
            <person name="Nobu M.K."/>
            <person name="Mei R."/>
            <person name="Narihiro T."/>
            <person name="Kuroda K."/>
            <person name="Liu W.-T."/>
        </authorList>
    </citation>
    <scope>NUCLEOTIDE SEQUENCE</scope>
    <source>
        <strain evidence="3">ADurb.Bin160</strain>
    </source>
</reference>
<keyword evidence="1" id="KW-0328">Glycosyltransferase</keyword>
<dbReference type="Proteomes" id="UP000485621">
    <property type="component" value="Unassembled WGS sequence"/>
</dbReference>
<dbReference type="GO" id="GO:0005829">
    <property type="term" value="C:cytosol"/>
    <property type="evidence" value="ECO:0007669"/>
    <property type="project" value="TreeGrafter"/>
</dbReference>
<name>A0A1V5ZPF4_9BACT</name>